<dbReference type="AlphaFoldDB" id="A0A167FSI3"/>
<dbReference type="Pfam" id="PF06398">
    <property type="entry name" value="Pex24p"/>
    <property type="match status" value="1"/>
</dbReference>
<feature type="domain" description="TECPR1-like DysF" evidence="7">
    <location>
        <begin position="41"/>
        <end position="349"/>
    </location>
</feature>
<dbReference type="Proteomes" id="UP000189580">
    <property type="component" value="Chromosome b"/>
</dbReference>
<evidence type="ECO:0000313" key="8">
    <source>
        <dbReference type="EMBL" id="ANB15646.1"/>
    </source>
</evidence>
<dbReference type="RefSeq" id="XP_018738123.1">
    <property type="nucleotide sequence ID" value="XM_018880290.1"/>
</dbReference>
<dbReference type="GO" id="GO:0007031">
    <property type="term" value="P:peroxisome organization"/>
    <property type="evidence" value="ECO:0007669"/>
    <property type="project" value="UniProtKB-ARBA"/>
</dbReference>
<keyword evidence="2 6" id="KW-0812">Transmembrane</keyword>
<accession>A0A167FSI3</accession>
<keyword evidence="9" id="KW-1185">Reference proteome</keyword>
<organism evidence="8 9">
    <name type="scientific">Sugiyamaella lignohabitans</name>
    <dbReference type="NCBI Taxonomy" id="796027"/>
    <lineage>
        <taxon>Eukaryota</taxon>
        <taxon>Fungi</taxon>
        <taxon>Dikarya</taxon>
        <taxon>Ascomycota</taxon>
        <taxon>Saccharomycotina</taxon>
        <taxon>Dipodascomycetes</taxon>
        <taxon>Dipodascales</taxon>
        <taxon>Trichomonascaceae</taxon>
        <taxon>Sugiyamaella</taxon>
    </lineage>
</organism>
<comment type="subcellular location">
    <subcellularLocation>
        <location evidence="1">Membrane</location>
        <topology evidence="1">Multi-pass membrane protein</topology>
    </subcellularLocation>
</comment>
<evidence type="ECO:0000256" key="4">
    <source>
        <dbReference type="ARBA" id="ARBA00023136"/>
    </source>
</evidence>
<protein>
    <submittedName>
        <fullName evidence="8">Pex28p</fullName>
    </submittedName>
</protein>
<dbReference type="KEGG" id="slb:AWJ20_3283"/>
<dbReference type="InterPro" id="IPR052816">
    <property type="entry name" value="Peroxisomal_Membrane_PEX28-32"/>
</dbReference>
<evidence type="ECO:0000256" key="5">
    <source>
        <dbReference type="SAM" id="MobiDB-lite"/>
    </source>
</evidence>
<sequence length="361" mass="41194">MVPGFDHRHPFPDYLLPQISPRVSEFNVVDSPEDILAMRREQHTALAKTKAKHKRSGSSIETARSLATKADTTRSSDLGRSGLPNAENTSLNGITNELAQSKPLEKDDNDAEEQEAKDMLKSVRQLQALLNDIANLLDVIEELFYGIGSFAGDERTSTAVYLLLLIGIFILPVGASLIPVNFSVAVMGWAAVGLLHPVVGKEVKRIKVEYLDVEELILGDLFRDFEAKEIIIENHGPEDTREVEIFELQRQGLTPRLWDAWVFTPLIYSEKSIYRISEERPPGCAFIESVLPPPGWYFDDQHPWILDEMTKAWVLDRSVLNVEIDLDEHWAYDYRGGQRGEWRRRRWTRTCFRGPMPPRKR</sequence>
<keyword evidence="3 6" id="KW-1133">Transmembrane helix</keyword>
<dbReference type="PANTHER" id="PTHR28304">
    <property type="entry name" value="PEROXISOMAL MEMBRANE PROTEIN PEX29"/>
    <property type="match status" value="1"/>
</dbReference>
<evidence type="ECO:0000256" key="1">
    <source>
        <dbReference type="ARBA" id="ARBA00004141"/>
    </source>
</evidence>
<gene>
    <name evidence="8" type="primary">PEX28</name>
    <name evidence="8" type="ORF">AWJ20_3283</name>
</gene>
<evidence type="ECO:0000256" key="3">
    <source>
        <dbReference type="ARBA" id="ARBA00022989"/>
    </source>
</evidence>
<feature type="compositionally biased region" description="Polar residues" evidence="5">
    <location>
        <begin position="86"/>
        <end position="99"/>
    </location>
</feature>
<keyword evidence="4 6" id="KW-0472">Membrane</keyword>
<feature type="transmembrane region" description="Helical" evidence="6">
    <location>
        <begin position="159"/>
        <end position="178"/>
    </location>
</feature>
<evidence type="ECO:0000313" key="9">
    <source>
        <dbReference type="Proteomes" id="UP000189580"/>
    </source>
</evidence>
<dbReference type="GeneID" id="30035288"/>
<name>A0A167FSI3_9ASCO</name>
<dbReference type="InterPro" id="IPR010482">
    <property type="entry name" value="TECPR1-like_DysF"/>
</dbReference>
<dbReference type="PANTHER" id="PTHR28304:SF2">
    <property type="entry name" value="PEROXISOMAL MEMBRANE PROTEIN PEX29"/>
    <property type="match status" value="1"/>
</dbReference>
<dbReference type="EMBL" id="CP014503">
    <property type="protein sequence ID" value="ANB15646.1"/>
    <property type="molecule type" value="Genomic_DNA"/>
</dbReference>
<dbReference type="GO" id="GO:0005778">
    <property type="term" value="C:peroxisomal membrane"/>
    <property type="evidence" value="ECO:0007669"/>
    <property type="project" value="TreeGrafter"/>
</dbReference>
<evidence type="ECO:0000259" key="7">
    <source>
        <dbReference type="Pfam" id="PF06398"/>
    </source>
</evidence>
<dbReference type="OrthoDB" id="74314at2759"/>
<evidence type="ECO:0000256" key="2">
    <source>
        <dbReference type="ARBA" id="ARBA00022692"/>
    </source>
</evidence>
<evidence type="ECO:0000256" key="6">
    <source>
        <dbReference type="SAM" id="Phobius"/>
    </source>
</evidence>
<reference evidence="8 9" key="1">
    <citation type="submission" date="2016-02" db="EMBL/GenBank/DDBJ databases">
        <title>Complete genome sequence and transcriptome regulation of the pentose utilising yeast Sugiyamaella lignohabitans.</title>
        <authorList>
            <person name="Bellasio M."/>
            <person name="Peymann A."/>
            <person name="Valli M."/>
            <person name="Sipitzky M."/>
            <person name="Graf A."/>
            <person name="Sauer M."/>
            <person name="Marx H."/>
            <person name="Mattanovich D."/>
        </authorList>
    </citation>
    <scope>NUCLEOTIDE SEQUENCE [LARGE SCALE GENOMIC DNA]</scope>
    <source>
        <strain evidence="8 9">CBS 10342</strain>
    </source>
</reference>
<feature type="region of interest" description="Disordered" evidence="5">
    <location>
        <begin position="44"/>
        <end position="116"/>
    </location>
</feature>
<proteinExistence type="predicted"/>